<dbReference type="EMBL" id="CP100390">
    <property type="protein sequence ID" value="UZE97038.1"/>
    <property type="molecule type" value="Genomic_DNA"/>
</dbReference>
<dbReference type="InterPro" id="IPR020904">
    <property type="entry name" value="Sc_DH/Rdtase_CS"/>
</dbReference>
<dbReference type="NCBIfam" id="NF006598">
    <property type="entry name" value="PRK09135.1"/>
    <property type="match status" value="1"/>
</dbReference>
<comment type="similarity">
    <text evidence="1">Belongs to the short-chain dehydrogenases/reductases (SDR) family.</text>
</comment>
<dbReference type="InterPro" id="IPR002347">
    <property type="entry name" value="SDR_fam"/>
</dbReference>
<reference evidence="3" key="1">
    <citation type="submission" date="2022-06" db="EMBL/GenBank/DDBJ databases">
        <title>Alkalimarinus sp. nov., isolated from gut of a Alitta virens.</title>
        <authorList>
            <person name="Yang A.I."/>
            <person name="Shin N.-R."/>
        </authorList>
    </citation>
    <scope>NUCLEOTIDE SEQUENCE</scope>
    <source>
        <strain evidence="3">A2M4</strain>
    </source>
</reference>
<dbReference type="EC" id="1.5.1.33" evidence="3"/>
<evidence type="ECO:0000313" key="4">
    <source>
        <dbReference type="Proteomes" id="UP001163739"/>
    </source>
</evidence>
<name>A0ABY6N4K6_9ALTE</name>
<dbReference type="PROSITE" id="PS00061">
    <property type="entry name" value="ADH_SHORT"/>
    <property type="match status" value="1"/>
</dbReference>
<dbReference type="InterPro" id="IPR036291">
    <property type="entry name" value="NAD(P)-bd_dom_sf"/>
</dbReference>
<dbReference type="PANTHER" id="PTHR43639">
    <property type="entry name" value="OXIDOREDUCTASE, SHORT-CHAIN DEHYDROGENASE/REDUCTASE FAMILY (AFU_ORTHOLOGUE AFUA_5G02870)"/>
    <property type="match status" value="1"/>
</dbReference>
<dbReference type="PANTHER" id="PTHR43639:SF1">
    <property type="entry name" value="SHORT-CHAIN DEHYDROGENASE_REDUCTASE FAMILY PROTEIN"/>
    <property type="match status" value="1"/>
</dbReference>
<organism evidence="3 4">
    <name type="scientific">Alkalimarinus alittae</name>
    <dbReference type="NCBI Taxonomy" id="2961619"/>
    <lineage>
        <taxon>Bacteria</taxon>
        <taxon>Pseudomonadati</taxon>
        <taxon>Pseudomonadota</taxon>
        <taxon>Gammaproteobacteria</taxon>
        <taxon>Alteromonadales</taxon>
        <taxon>Alteromonadaceae</taxon>
        <taxon>Alkalimarinus</taxon>
    </lineage>
</organism>
<dbReference type="PRINTS" id="PR00080">
    <property type="entry name" value="SDRFAMILY"/>
</dbReference>
<dbReference type="SUPFAM" id="SSF51735">
    <property type="entry name" value="NAD(P)-binding Rossmann-fold domains"/>
    <property type="match status" value="1"/>
</dbReference>
<dbReference type="Gene3D" id="3.40.50.720">
    <property type="entry name" value="NAD(P)-binding Rossmann-like Domain"/>
    <property type="match status" value="1"/>
</dbReference>
<protein>
    <submittedName>
        <fullName evidence="3">Pteridine reductase</fullName>
        <ecNumber evidence="3">1.5.1.33</ecNumber>
    </submittedName>
</protein>
<keyword evidence="2 3" id="KW-0560">Oxidoreductase</keyword>
<dbReference type="Proteomes" id="UP001163739">
    <property type="component" value="Chromosome"/>
</dbReference>
<evidence type="ECO:0000256" key="2">
    <source>
        <dbReference type="ARBA" id="ARBA00023002"/>
    </source>
</evidence>
<sequence length="262" mass="28623">MSDSDRKHKVALITGSARRIGASIALALHQQGYNIVIHYNQSKREAEKVVDELLKSRAHSAIAVHGNLQALNDLTTLADSTVAQWGQIDLLVNNASCFYPTPISSASDIEKTEPKFKVDDWNGILDTNLRAPYVLSLLLANALRETNGSIINLVDIYADRPLKNHSIYNISKAGIAMMTQTLAKELAPDIRVNGVSPGAILWPESEAETTEQNTTRERIISQTPLARCGSPHDICEAVSYLANSQFVTGQIIKVDGGRSLHL</sequence>
<evidence type="ECO:0000313" key="3">
    <source>
        <dbReference type="EMBL" id="UZE97038.1"/>
    </source>
</evidence>
<evidence type="ECO:0000256" key="1">
    <source>
        <dbReference type="ARBA" id="ARBA00006484"/>
    </source>
</evidence>
<gene>
    <name evidence="3" type="ORF">NKI27_04630</name>
</gene>
<keyword evidence="4" id="KW-1185">Reference proteome</keyword>
<dbReference type="Pfam" id="PF13561">
    <property type="entry name" value="adh_short_C2"/>
    <property type="match status" value="1"/>
</dbReference>
<dbReference type="PRINTS" id="PR00081">
    <property type="entry name" value="GDHRDH"/>
</dbReference>
<proteinExistence type="inferred from homology"/>
<accession>A0ABY6N4K6</accession>
<dbReference type="GO" id="GO:0047040">
    <property type="term" value="F:pteridine reductase activity"/>
    <property type="evidence" value="ECO:0007669"/>
    <property type="project" value="UniProtKB-EC"/>
</dbReference>
<dbReference type="RefSeq" id="WP_265048519.1">
    <property type="nucleotide sequence ID" value="NZ_CP100390.1"/>
</dbReference>